<evidence type="ECO:0000256" key="6">
    <source>
        <dbReference type="PROSITE-ProRule" id="PRU00552"/>
    </source>
</evidence>
<comment type="caution">
    <text evidence="12">The sequence shown here is derived from an EMBL/GenBank/DDBJ whole genome shotgun (WGS) entry which is preliminary data.</text>
</comment>
<feature type="short sequence motif" description="Q motif" evidence="6">
    <location>
        <begin position="1"/>
        <end position="29"/>
    </location>
</feature>
<dbReference type="InterPro" id="IPR027417">
    <property type="entry name" value="P-loop_NTPase"/>
</dbReference>
<dbReference type="SUPFAM" id="SSF52540">
    <property type="entry name" value="P-loop containing nucleoside triphosphate hydrolases"/>
    <property type="match status" value="1"/>
</dbReference>
<dbReference type="CDD" id="cd00268">
    <property type="entry name" value="DEADc"/>
    <property type="match status" value="1"/>
</dbReference>
<evidence type="ECO:0000256" key="3">
    <source>
        <dbReference type="ARBA" id="ARBA00022801"/>
    </source>
</evidence>
<feature type="compositionally biased region" description="Gly residues" evidence="8">
    <location>
        <begin position="548"/>
        <end position="559"/>
    </location>
</feature>
<proteinExistence type="inferred from homology"/>
<dbReference type="InterPro" id="IPR014014">
    <property type="entry name" value="RNA_helicase_DEAD_Q_motif"/>
</dbReference>
<feature type="region of interest" description="Disordered" evidence="8">
    <location>
        <begin position="443"/>
        <end position="463"/>
    </location>
</feature>
<evidence type="ECO:0000259" key="10">
    <source>
        <dbReference type="PROSITE" id="PS51194"/>
    </source>
</evidence>
<dbReference type="InterPro" id="IPR012677">
    <property type="entry name" value="Nucleotide-bd_a/b_plait_sf"/>
</dbReference>
<dbReference type="GO" id="GO:0016787">
    <property type="term" value="F:hydrolase activity"/>
    <property type="evidence" value="ECO:0007669"/>
    <property type="project" value="UniProtKB-KW"/>
</dbReference>
<dbReference type="EC" id="3.6.4.13" evidence="1"/>
<name>A0A1Y5FGD8_9BACT</name>
<organism evidence="12 13">
    <name type="scientific">Halobacteriovorax marinus</name>
    <dbReference type="NCBI Taxonomy" id="97084"/>
    <lineage>
        <taxon>Bacteria</taxon>
        <taxon>Pseudomonadati</taxon>
        <taxon>Bdellovibrionota</taxon>
        <taxon>Bacteriovoracia</taxon>
        <taxon>Bacteriovoracales</taxon>
        <taxon>Halobacteriovoraceae</taxon>
        <taxon>Halobacteriovorax</taxon>
    </lineage>
</organism>
<dbReference type="InterPro" id="IPR044742">
    <property type="entry name" value="DEAD/DEAH_RhlB"/>
</dbReference>
<dbReference type="SMART" id="SM00487">
    <property type="entry name" value="DEXDc"/>
    <property type="match status" value="1"/>
</dbReference>
<dbReference type="CDD" id="cd18787">
    <property type="entry name" value="SF2_C_DEAD"/>
    <property type="match status" value="1"/>
</dbReference>
<evidence type="ECO:0000256" key="7">
    <source>
        <dbReference type="RuleBase" id="RU000492"/>
    </source>
</evidence>
<keyword evidence="4 7" id="KW-0347">Helicase</keyword>
<dbReference type="Pfam" id="PF00270">
    <property type="entry name" value="DEAD"/>
    <property type="match status" value="1"/>
</dbReference>
<evidence type="ECO:0000256" key="4">
    <source>
        <dbReference type="ARBA" id="ARBA00022806"/>
    </source>
</evidence>
<dbReference type="InterPro" id="IPR005580">
    <property type="entry name" value="DbpA/CsdA_RNA-bd_dom"/>
</dbReference>
<dbReference type="InterPro" id="IPR014001">
    <property type="entry name" value="Helicase_ATP-bd"/>
</dbReference>
<dbReference type="PROSITE" id="PS51192">
    <property type="entry name" value="HELICASE_ATP_BIND_1"/>
    <property type="match status" value="1"/>
</dbReference>
<dbReference type="GO" id="GO:0003724">
    <property type="term" value="F:RNA helicase activity"/>
    <property type="evidence" value="ECO:0007669"/>
    <property type="project" value="UniProtKB-EC"/>
</dbReference>
<gene>
    <name evidence="12" type="ORF">A9Q84_04840</name>
</gene>
<dbReference type="GO" id="GO:0003723">
    <property type="term" value="F:RNA binding"/>
    <property type="evidence" value="ECO:0007669"/>
    <property type="project" value="TreeGrafter"/>
</dbReference>
<dbReference type="InterPro" id="IPR001650">
    <property type="entry name" value="Helicase_C-like"/>
</dbReference>
<dbReference type="PROSITE" id="PS51195">
    <property type="entry name" value="Q_MOTIF"/>
    <property type="match status" value="1"/>
</dbReference>
<dbReference type="PANTHER" id="PTHR47963:SF8">
    <property type="entry name" value="ATP-DEPENDENT RNA HELICASE DEAD"/>
    <property type="match status" value="1"/>
</dbReference>
<feature type="compositionally biased region" description="Polar residues" evidence="8">
    <location>
        <begin position="606"/>
        <end position="631"/>
    </location>
</feature>
<dbReference type="InterPro" id="IPR000629">
    <property type="entry name" value="RNA-helicase_DEAD-box_CS"/>
</dbReference>
<dbReference type="Gene3D" id="3.40.50.300">
    <property type="entry name" value="P-loop containing nucleotide triphosphate hydrolases"/>
    <property type="match status" value="2"/>
</dbReference>
<keyword evidence="5 7" id="KW-0067">ATP-binding</keyword>
<dbReference type="Pfam" id="PF00271">
    <property type="entry name" value="Helicase_C"/>
    <property type="match status" value="1"/>
</dbReference>
<evidence type="ECO:0000259" key="11">
    <source>
        <dbReference type="PROSITE" id="PS51195"/>
    </source>
</evidence>
<evidence type="ECO:0000256" key="2">
    <source>
        <dbReference type="ARBA" id="ARBA00022741"/>
    </source>
</evidence>
<feature type="compositionally biased region" description="Basic and acidic residues" evidence="8">
    <location>
        <begin position="561"/>
        <end position="596"/>
    </location>
</feature>
<evidence type="ECO:0000259" key="9">
    <source>
        <dbReference type="PROSITE" id="PS51192"/>
    </source>
</evidence>
<feature type="domain" description="Helicase ATP-binding" evidence="9">
    <location>
        <begin position="33"/>
        <end position="204"/>
    </location>
</feature>
<dbReference type="InterPro" id="IPR011545">
    <property type="entry name" value="DEAD/DEAH_box_helicase_dom"/>
</dbReference>
<evidence type="ECO:0000313" key="12">
    <source>
        <dbReference type="EMBL" id="OUR98743.1"/>
    </source>
</evidence>
<dbReference type="SMART" id="SM00490">
    <property type="entry name" value="HELICc"/>
    <property type="match status" value="1"/>
</dbReference>
<sequence length="638" mass="70878">MNFSDLNLPESLLRALENKGYTEPTEIQEKAIPLLLEKDVDFVGQAQTGTGKTAAFSLPLLAKIDSKARTVQAIVLSPTRELANQICEEMNSFCRYNSVKTLSVYGGVPLDGQIRALKRGGVQVVVGTPGRVLDLIKRGCLRLESANLAVLDEADEMLDMGFIDDVKTILSSLGENKKTWMYSATMPNQILRLIQTYLVKPEIIKIEKKTLSNENIDQKYFLIKRGNLGEAVCRILDSLNDYYGIVFCRTKVDAKKLADEFNFRGFPSDSLHGDMSQMQRDLTMRAFKKKKVKLLVCTDVAARGIDVDNLTHVINYGLPQDLESYVHRIGRTGRAGNKGAAFTVIDSSEKFRIRMLERLTKAKIELATLPTVEDIKNNLVTNEISRLEKIATSIDEDGKLDSSFKVFSESMDEIEKDKILKMMFTYMFKTSMDRYANKSTIELGKDGRDDRNSKDGGRGVSRERNSTGFSRFFVSVGKSHGVDLKEFLSSVSKATGVDEREIRRVDLKDQFSFFEVADSHKEKVLATGKVTAGTHTGNIEETREARRSGGGGSRGGYRGGSRNDSRGGSRSDSRGGYRGGSREGSRDGSSRDDFKRGPSRGGRGQFRTSRGSDTNGNTSNVRPEANGNSSERSQRSFR</sequence>
<keyword evidence="2 7" id="KW-0547">Nucleotide-binding</keyword>
<dbReference type="GO" id="GO:0005524">
    <property type="term" value="F:ATP binding"/>
    <property type="evidence" value="ECO:0007669"/>
    <property type="project" value="UniProtKB-KW"/>
</dbReference>
<evidence type="ECO:0000313" key="13">
    <source>
        <dbReference type="Proteomes" id="UP000196531"/>
    </source>
</evidence>
<dbReference type="PROSITE" id="PS00039">
    <property type="entry name" value="DEAD_ATP_HELICASE"/>
    <property type="match status" value="1"/>
</dbReference>
<feature type="domain" description="Helicase C-terminal" evidence="10">
    <location>
        <begin position="215"/>
        <end position="376"/>
    </location>
</feature>
<feature type="region of interest" description="Disordered" evidence="8">
    <location>
        <begin position="534"/>
        <end position="638"/>
    </location>
</feature>
<dbReference type="CDD" id="cd12252">
    <property type="entry name" value="RRM_DbpA"/>
    <property type="match status" value="1"/>
</dbReference>
<dbReference type="Gene3D" id="3.30.70.330">
    <property type="match status" value="1"/>
</dbReference>
<feature type="compositionally biased region" description="Basic and acidic residues" evidence="8">
    <location>
        <begin position="538"/>
        <end position="547"/>
    </location>
</feature>
<dbReference type="InterPro" id="IPR050547">
    <property type="entry name" value="DEAD_box_RNA_helicases"/>
</dbReference>
<dbReference type="PROSITE" id="PS51194">
    <property type="entry name" value="HELICASE_CTER"/>
    <property type="match status" value="1"/>
</dbReference>
<evidence type="ECO:0000256" key="1">
    <source>
        <dbReference type="ARBA" id="ARBA00012552"/>
    </source>
</evidence>
<dbReference type="AlphaFoldDB" id="A0A1Y5FGD8"/>
<comment type="similarity">
    <text evidence="7">Belongs to the DEAD box helicase family.</text>
</comment>
<keyword evidence="3 7" id="KW-0378">Hydrolase</keyword>
<dbReference type="EMBL" id="MAAO01000004">
    <property type="protein sequence ID" value="OUR98743.1"/>
    <property type="molecule type" value="Genomic_DNA"/>
</dbReference>
<feature type="domain" description="DEAD-box RNA helicase Q" evidence="11">
    <location>
        <begin position="1"/>
        <end position="29"/>
    </location>
</feature>
<protein>
    <recommendedName>
        <fullName evidence="1">RNA helicase</fullName>
        <ecNumber evidence="1">3.6.4.13</ecNumber>
    </recommendedName>
</protein>
<dbReference type="Pfam" id="PF03880">
    <property type="entry name" value="DbpA"/>
    <property type="match status" value="1"/>
</dbReference>
<dbReference type="Proteomes" id="UP000196531">
    <property type="component" value="Unassembled WGS sequence"/>
</dbReference>
<reference evidence="13" key="1">
    <citation type="journal article" date="2017" name="Proc. Natl. Acad. Sci. U.S.A.">
        <title>Simulation of Deepwater Horizon oil plume reveals substrate specialization within a complex community of hydrocarbon-degraders.</title>
        <authorList>
            <person name="Hu P."/>
            <person name="Dubinsky E.A."/>
            <person name="Probst A.J."/>
            <person name="Wang J."/>
            <person name="Sieber C.M.K."/>
            <person name="Tom L.M."/>
            <person name="Gardinali P."/>
            <person name="Banfield J.F."/>
            <person name="Atlas R.M."/>
            <person name="Andersen G.L."/>
        </authorList>
    </citation>
    <scope>NUCLEOTIDE SEQUENCE [LARGE SCALE GENOMIC DNA]</scope>
</reference>
<evidence type="ECO:0000256" key="8">
    <source>
        <dbReference type="SAM" id="MobiDB-lite"/>
    </source>
</evidence>
<evidence type="ECO:0000256" key="5">
    <source>
        <dbReference type="ARBA" id="ARBA00022840"/>
    </source>
</evidence>
<accession>A0A1Y5FGD8</accession>
<dbReference type="PANTHER" id="PTHR47963">
    <property type="entry name" value="DEAD-BOX ATP-DEPENDENT RNA HELICASE 47, MITOCHONDRIAL"/>
    <property type="match status" value="1"/>
</dbReference>